<dbReference type="PANTHER" id="PTHR34978:SF3">
    <property type="entry name" value="SLR0241 PROTEIN"/>
    <property type="match status" value="1"/>
</dbReference>
<evidence type="ECO:0000313" key="6">
    <source>
        <dbReference type="Proteomes" id="UP001606099"/>
    </source>
</evidence>
<dbReference type="Gene3D" id="3.40.710.10">
    <property type="entry name" value="DD-peptidase/beta-lactamase superfamily"/>
    <property type="match status" value="1"/>
</dbReference>
<evidence type="ECO:0000256" key="2">
    <source>
        <dbReference type="SAM" id="Phobius"/>
    </source>
</evidence>
<evidence type="ECO:0000313" key="5">
    <source>
        <dbReference type="EMBL" id="MFG6449349.1"/>
    </source>
</evidence>
<keyword evidence="6" id="KW-1185">Reference proteome</keyword>
<feature type="region of interest" description="Disordered" evidence="1">
    <location>
        <begin position="90"/>
        <end position="112"/>
    </location>
</feature>
<name>A0ABW7FYG2_9BURK</name>
<keyword evidence="2" id="KW-1133">Transmembrane helix</keyword>
<dbReference type="RefSeq" id="WP_394462448.1">
    <property type="nucleotide sequence ID" value="NZ_JBIGHZ010000005.1"/>
</dbReference>
<dbReference type="CDD" id="cd07341">
    <property type="entry name" value="M56_BlaR1_MecR1_like"/>
    <property type="match status" value="1"/>
</dbReference>
<comment type="caution">
    <text evidence="5">The sequence shown here is derived from an EMBL/GenBank/DDBJ whole genome shotgun (WGS) entry which is preliminary data.</text>
</comment>
<dbReference type="Pfam" id="PF05569">
    <property type="entry name" value="Peptidase_M56"/>
    <property type="match status" value="1"/>
</dbReference>
<proteinExistence type="predicted"/>
<dbReference type="InterPro" id="IPR052173">
    <property type="entry name" value="Beta-lactam_resp_regulator"/>
</dbReference>
<dbReference type="EMBL" id="JBIGHZ010000005">
    <property type="protein sequence ID" value="MFG6449349.1"/>
    <property type="molecule type" value="Genomic_DNA"/>
</dbReference>
<feature type="transmembrane region" description="Helical" evidence="2">
    <location>
        <begin position="238"/>
        <end position="256"/>
    </location>
</feature>
<dbReference type="Proteomes" id="UP001606099">
    <property type="component" value="Unassembled WGS sequence"/>
</dbReference>
<evidence type="ECO:0000259" key="4">
    <source>
        <dbReference type="Pfam" id="PF05569"/>
    </source>
</evidence>
<feature type="domain" description="Peptidase M56" evidence="4">
    <location>
        <begin position="31"/>
        <end position="279"/>
    </location>
</feature>
<organism evidence="5 6">
    <name type="scientific">Roseateles rivi</name>
    <dbReference type="NCBI Taxonomy" id="3299028"/>
    <lineage>
        <taxon>Bacteria</taxon>
        <taxon>Pseudomonadati</taxon>
        <taxon>Pseudomonadota</taxon>
        <taxon>Betaproteobacteria</taxon>
        <taxon>Burkholderiales</taxon>
        <taxon>Sphaerotilaceae</taxon>
        <taxon>Roseateles</taxon>
    </lineage>
</organism>
<feature type="domain" description="Peptidase S11 D-alanyl-D-alanine carboxypeptidase A N-terminal" evidence="3">
    <location>
        <begin position="384"/>
        <end position="605"/>
    </location>
</feature>
<evidence type="ECO:0000259" key="3">
    <source>
        <dbReference type="Pfam" id="PF00768"/>
    </source>
</evidence>
<reference evidence="5 6" key="1">
    <citation type="submission" date="2024-08" db="EMBL/GenBank/DDBJ databases">
        <authorList>
            <person name="Lu H."/>
        </authorList>
    </citation>
    <scope>NUCLEOTIDE SEQUENCE [LARGE SCALE GENOMIC DNA]</scope>
    <source>
        <strain evidence="5 6">BYS180W</strain>
    </source>
</reference>
<feature type="transmembrane region" description="Helical" evidence="2">
    <location>
        <begin position="20"/>
        <end position="39"/>
    </location>
</feature>
<evidence type="ECO:0000256" key="1">
    <source>
        <dbReference type="SAM" id="MobiDB-lite"/>
    </source>
</evidence>
<feature type="transmembrane region" description="Helical" evidence="2">
    <location>
        <begin position="119"/>
        <end position="141"/>
    </location>
</feature>
<dbReference type="Gene3D" id="3.30.2010.10">
    <property type="entry name" value="Metalloproteases ('zincins'), catalytic domain"/>
    <property type="match status" value="1"/>
</dbReference>
<keyword evidence="2" id="KW-0472">Membrane</keyword>
<keyword evidence="2" id="KW-0812">Transmembrane</keyword>
<feature type="transmembrane region" description="Helical" evidence="2">
    <location>
        <begin position="51"/>
        <end position="70"/>
    </location>
</feature>
<dbReference type="InterPro" id="IPR012338">
    <property type="entry name" value="Beta-lactam/transpept-like"/>
</dbReference>
<dbReference type="InterPro" id="IPR001967">
    <property type="entry name" value="Peptidase_S11_N"/>
</dbReference>
<dbReference type="PANTHER" id="PTHR34978">
    <property type="entry name" value="POSSIBLE SENSOR-TRANSDUCER PROTEIN BLAR"/>
    <property type="match status" value="1"/>
</dbReference>
<accession>A0ABW7FYG2</accession>
<dbReference type="InterPro" id="IPR008756">
    <property type="entry name" value="Peptidase_M56"/>
</dbReference>
<sequence>MSAEAWGAHLPLGVQVASDVLLALCWQLALLGAVLALGLRVLRSAPAQWRYAWCAAGLVATLLLPLLLWLGHEAVTPPWAEAAPAAQAQAQNPWPGEINPSLPGERSLREPTAAQPQPLWRWGLALLWGAGVLFMGLRLALACWGVQRWRRLALDAPQSWQLRLQALAQRAGLRRAVQLKCLSGPHAAVLRSPITFGVLRPVVVLPASLLSGLPPALLDALLAHELAHICRHDYLVNLLQSVVEALLFFHPVVWWLSRRLRHERELVADALAAQLLQSPRQLALALQALAQTAEAAGAAPCRAAHPAVAAHAGPPGELLQRVRALLQPHRAAAQPWRPWAAALLLLSLGAVLAALLHSRATAQQAPTAAAATPAPAWQLPPALALASPRVLVVDESSGAVLLARGQTEVVSAASISKLMTALLVLQAGQDLDEVLTVTPRIAKTLEYSSCDLQAGERMTRRVALQLALRRSDNRAAELLGVSFPGGKAGFARASDALAQSLGLKSTVLHDPTGVDARNRSSAADIRLLLHAAAAQPEILRASGGSALEVQVSGKPRETHHTYPLVERPGWDIPLAKTGALEHAGKSVALQLRHQGRLLTVVLLGAPQWEDRVRDLEVIRALLPT</sequence>
<protein>
    <submittedName>
        <fullName evidence="5">M56 family metallopeptidase</fullName>
    </submittedName>
</protein>
<dbReference type="SUPFAM" id="SSF56601">
    <property type="entry name" value="beta-lactamase/transpeptidase-like"/>
    <property type="match status" value="1"/>
</dbReference>
<dbReference type="Pfam" id="PF00768">
    <property type="entry name" value="Peptidase_S11"/>
    <property type="match status" value="1"/>
</dbReference>
<gene>
    <name evidence="5" type="ORF">ACG0Z6_14055</name>
</gene>